<comment type="domain">
    <text evidence="7">Consists of two distinct domains, a catalytic core and a N-terminal extension that is involved in tRNA binding.</text>
</comment>
<dbReference type="GO" id="GO:0006434">
    <property type="term" value="P:seryl-tRNA aminoacylation"/>
    <property type="evidence" value="ECO:0007669"/>
    <property type="project" value="UniProtKB-UniRule"/>
</dbReference>
<organism evidence="12 13">
    <name type="scientific">candidate division MSBL1 archaeon SCGC-AAA261F17</name>
    <dbReference type="NCBI Taxonomy" id="1698274"/>
    <lineage>
        <taxon>Archaea</taxon>
        <taxon>Methanobacteriati</taxon>
        <taxon>Methanobacteriota</taxon>
        <taxon>candidate division MSBL1</taxon>
    </lineage>
</organism>
<evidence type="ECO:0000256" key="10">
    <source>
        <dbReference type="SAM" id="Coils"/>
    </source>
</evidence>
<evidence type="ECO:0000313" key="12">
    <source>
        <dbReference type="EMBL" id="KXB02316.1"/>
    </source>
</evidence>
<name>A0A133V7D1_9EURY</name>
<keyword evidence="4 7" id="KW-0067">ATP-binding</keyword>
<feature type="binding site" evidence="8">
    <location>
        <position position="232"/>
    </location>
    <ligand>
        <name>L-serine</name>
        <dbReference type="ChEBI" id="CHEBI:33384"/>
    </ligand>
</feature>
<dbReference type="Proteomes" id="UP000070035">
    <property type="component" value="Unassembled WGS sequence"/>
</dbReference>
<evidence type="ECO:0000256" key="1">
    <source>
        <dbReference type="ARBA" id="ARBA00004496"/>
    </source>
</evidence>
<keyword evidence="6 7" id="KW-0030">Aminoacyl-tRNA synthetase</keyword>
<sequence length="429" mass="49613">MLGIELIREDPEKIRKDLQKRGYKEKLAWVDELREKDEEWRKLKQETDRLKHERNVLTRKIAEKKGEGKDVDDEIQKSKDLLEEIESEEEKKEDLRKEIDGKLMKLPNILHPSVPQGESDEDNEELYTVGEPKTPGYSLRPHGQVLEELGVGDFDRAAKVAGHGFVYLKNDLVLLDYAIMNFGLNKLVEKGYELIEPPFMMKREPYEGTVDLSDFEDVMYKIEGEDLYLIATSEHPMAAMYKDEILSEDELPIKLVGVSPCFRREVGSRGVDTKGLFRMHQFNKVEQFIFSKPEDSWDYHEELLENTEELMKELEIPYRVVNVCTGDIGTVAAKKYDIEAWSPRQDKYIEVISCSNCTDYQARRLNIRMGKVGEEKGKEFVHTLNSTALATSRTMVAILENNQTKDGAVEVPKALRKYMNGKKVIKPRE</sequence>
<evidence type="ECO:0000256" key="3">
    <source>
        <dbReference type="ARBA" id="ARBA00022741"/>
    </source>
</evidence>
<evidence type="ECO:0000259" key="11">
    <source>
        <dbReference type="PROSITE" id="PS50862"/>
    </source>
</evidence>
<dbReference type="Pfam" id="PF00587">
    <property type="entry name" value="tRNA-synt_2b"/>
    <property type="match status" value="1"/>
</dbReference>
<comment type="subcellular location">
    <subcellularLocation>
        <location evidence="1 7">Cytoplasm</location>
    </subcellularLocation>
</comment>
<dbReference type="Pfam" id="PF02403">
    <property type="entry name" value="Seryl_tRNA_N"/>
    <property type="match status" value="1"/>
</dbReference>
<feature type="binding site" evidence="7 8">
    <location>
        <position position="286"/>
    </location>
    <ligand>
        <name>L-serine</name>
        <dbReference type="ChEBI" id="CHEBI:33384"/>
    </ligand>
</feature>
<dbReference type="UniPathway" id="UPA00906">
    <property type="reaction ID" value="UER00895"/>
</dbReference>
<dbReference type="InterPro" id="IPR015866">
    <property type="entry name" value="Ser-tRNA-synth_1_N"/>
</dbReference>
<feature type="domain" description="Aminoacyl-transfer RNA synthetases class-II family profile" evidence="11">
    <location>
        <begin position="187"/>
        <end position="412"/>
    </location>
</feature>
<dbReference type="InterPro" id="IPR045864">
    <property type="entry name" value="aa-tRNA-synth_II/BPL/LPL"/>
</dbReference>
<dbReference type="PROSITE" id="PS50862">
    <property type="entry name" value="AA_TRNA_LIGASE_II"/>
    <property type="match status" value="1"/>
</dbReference>
<evidence type="ECO:0000313" key="13">
    <source>
        <dbReference type="Proteomes" id="UP000070035"/>
    </source>
</evidence>
<comment type="subunit">
    <text evidence="7">Homodimer. The tRNA molecule binds across the dimer.</text>
</comment>
<accession>A0A133V7D1</accession>
<dbReference type="InterPro" id="IPR002314">
    <property type="entry name" value="aa-tRNA-synt_IIb"/>
</dbReference>
<keyword evidence="5 7" id="KW-0648">Protein biosynthesis</keyword>
<keyword evidence="3 7" id="KW-0547">Nucleotide-binding</keyword>
<dbReference type="PATRIC" id="fig|1698274.3.peg.563"/>
<feature type="binding site" evidence="7">
    <location>
        <position position="387"/>
    </location>
    <ligand>
        <name>L-serine</name>
        <dbReference type="ChEBI" id="CHEBI:33384"/>
    </ligand>
</feature>
<evidence type="ECO:0000256" key="5">
    <source>
        <dbReference type="ARBA" id="ARBA00022917"/>
    </source>
</evidence>
<protein>
    <recommendedName>
        <fullName evidence="7">Serine--tRNA ligase</fullName>
        <ecNumber evidence="7">6.1.1.11</ecNumber>
    </recommendedName>
    <alternativeName>
        <fullName evidence="7">Seryl-tRNA synthetase</fullName>
        <shortName evidence="7">SerRS</shortName>
    </alternativeName>
    <alternativeName>
        <fullName evidence="7">Seryl-tRNA(Ser/Sec) synthetase</fullName>
    </alternativeName>
</protein>
<dbReference type="EMBL" id="LHXY01000006">
    <property type="protein sequence ID" value="KXB02316.1"/>
    <property type="molecule type" value="Genomic_DNA"/>
</dbReference>
<evidence type="ECO:0000256" key="2">
    <source>
        <dbReference type="ARBA" id="ARBA00022598"/>
    </source>
</evidence>
<comment type="function">
    <text evidence="7">Catalyzes the attachment of serine to tRNA(Ser). Is also able to aminoacylate tRNA(Sec) with serine, to form the misacylated tRNA L-seryl-tRNA(Sec), which will be further converted into selenocysteinyl-tRNA(Sec).</text>
</comment>
<dbReference type="SUPFAM" id="SSF46589">
    <property type="entry name" value="tRNA-binding arm"/>
    <property type="match status" value="1"/>
</dbReference>
<dbReference type="GO" id="GO:0004828">
    <property type="term" value="F:serine-tRNA ligase activity"/>
    <property type="evidence" value="ECO:0007669"/>
    <property type="project" value="UniProtKB-UniRule"/>
</dbReference>
<dbReference type="PANTHER" id="PTHR11778">
    <property type="entry name" value="SERYL-TRNA SYNTHETASE"/>
    <property type="match status" value="1"/>
</dbReference>
<keyword evidence="10" id="KW-0175">Coiled coil</keyword>
<keyword evidence="7" id="KW-0963">Cytoplasm</keyword>
<dbReference type="CDD" id="cd00770">
    <property type="entry name" value="SerRS_core"/>
    <property type="match status" value="1"/>
</dbReference>
<feature type="coiled-coil region" evidence="10">
    <location>
        <begin position="33"/>
        <end position="105"/>
    </location>
</feature>
<dbReference type="AlphaFoldDB" id="A0A133V7D1"/>
<dbReference type="SUPFAM" id="SSF55681">
    <property type="entry name" value="Class II aaRS and biotin synthetases"/>
    <property type="match status" value="1"/>
</dbReference>
<dbReference type="GO" id="GO:0005524">
    <property type="term" value="F:ATP binding"/>
    <property type="evidence" value="ECO:0007669"/>
    <property type="project" value="UniProtKB-UniRule"/>
</dbReference>
<proteinExistence type="inferred from homology"/>
<dbReference type="Gene3D" id="3.30.930.10">
    <property type="entry name" value="Bira Bifunctional Protein, Domain 2"/>
    <property type="match status" value="1"/>
</dbReference>
<dbReference type="InterPro" id="IPR042103">
    <property type="entry name" value="SerRS_1_N_sf"/>
</dbReference>
<dbReference type="GO" id="GO:0005737">
    <property type="term" value="C:cytoplasm"/>
    <property type="evidence" value="ECO:0007669"/>
    <property type="project" value="UniProtKB-SubCell"/>
</dbReference>
<dbReference type="InterPro" id="IPR010978">
    <property type="entry name" value="tRNA-bd_arm"/>
</dbReference>
<feature type="binding site" evidence="8">
    <location>
        <position position="385"/>
    </location>
    <ligand>
        <name>L-serine</name>
        <dbReference type="ChEBI" id="CHEBI:33384"/>
    </ligand>
</feature>
<reference evidence="12 13" key="1">
    <citation type="journal article" date="2016" name="Sci. Rep.">
        <title>Metabolic traits of an uncultured archaeal lineage -MSBL1- from brine pools of the Red Sea.</title>
        <authorList>
            <person name="Mwirichia R."/>
            <person name="Alam I."/>
            <person name="Rashid M."/>
            <person name="Vinu M."/>
            <person name="Ba-Alawi W."/>
            <person name="Anthony Kamau A."/>
            <person name="Kamanda Ngugi D."/>
            <person name="Goker M."/>
            <person name="Klenk H.P."/>
            <person name="Bajic V."/>
            <person name="Stingl U."/>
        </authorList>
    </citation>
    <scope>NUCLEOTIDE SEQUENCE [LARGE SCALE GENOMIC DNA]</scope>
    <source>
        <strain evidence="12">SCGC-AAA261F17</strain>
    </source>
</reference>
<dbReference type="HAMAP" id="MF_00176">
    <property type="entry name" value="Ser_tRNA_synth_type1"/>
    <property type="match status" value="1"/>
</dbReference>
<dbReference type="NCBIfam" id="TIGR00414">
    <property type="entry name" value="serS"/>
    <property type="match status" value="1"/>
</dbReference>
<evidence type="ECO:0000256" key="6">
    <source>
        <dbReference type="ARBA" id="ARBA00023146"/>
    </source>
</evidence>
<comment type="similarity">
    <text evidence="7">Belongs to the class-II aminoacyl-tRNA synthetase family. Type-1 seryl-tRNA synthetase subfamily.</text>
</comment>
<gene>
    <name evidence="7" type="primary">serS</name>
    <name evidence="12" type="ORF">AKJ44_00865</name>
</gene>
<feature type="binding site" evidence="8">
    <location>
        <position position="263"/>
    </location>
    <ligand>
        <name>L-serine</name>
        <dbReference type="ChEBI" id="CHEBI:33384"/>
    </ligand>
</feature>
<dbReference type="Gene3D" id="1.10.287.40">
    <property type="entry name" value="Serine-tRNA synthetase, tRNA binding domain"/>
    <property type="match status" value="1"/>
</dbReference>
<evidence type="ECO:0000256" key="8">
    <source>
        <dbReference type="PIRSR" id="PIRSR001529-1"/>
    </source>
</evidence>
<comment type="catalytic activity">
    <reaction evidence="7">
        <text>tRNA(Ser) + L-serine + ATP = L-seryl-tRNA(Ser) + AMP + diphosphate + H(+)</text>
        <dbReference type="Rhea" id="RHEA:12292"/>
        <dbReference type="Rhea" id="RHEA-COMP:9669"/>
        <dbReference type="Rhea" id="RHEA-COMP:9703"/>
        <dbReference type="ChEBI" id="CHEBI:15378"/>
        <dbReference type="ChEBI" id="CHEBI:30616"/>
        <dbReference type="ChEBI" id="CHEBI:33019"/>
        <dbReference type="ChEBI" id="CHEBI:33384"/>
        <dbReference type="ChEBI" id="CHEBI:78442"/>
        <dbReference type="ChEBI" id="CHEBI:78533"/>
        <dbReference type="ChEBI" id="CHEBI:456215"/>
        <dbReference type="EC" id="6.1.1.11"/>
    </reaction>
</comment>
<comment type="caution">
    <text evidence="12">The sequence shown here is derived from an EMBL/GenBank/DDBJ whole genome shotgun (WGS) entry which is preliminary data.</text>
</comment>
<dbReference type="PIRSF" id="PIRSF001529">
    <property type="entry name" value="Ser-tRNA-synth_IIa"/>
    <property type="match status" value="1"/>
</dbReference>
<dbReference type="PRINTS" id="PR00981">
    <property type="entry name" value="TRNASYNTHSER"/>
</dbReference>
<evidence type="ECO:0000256" key="9">
    <source>
        <dbReference type="PIRSR" id="PIRSR001529-2"/>
    </source>
</evidence>
<evidence type="ECO:0000256" key="4">
    <source>
        <dbReference type="ARBA" id="ARBA00022840"/>
    </source>
</evidence>
<dbReference type="InterPro" id="IPR002317">
    <property type="entry name" value="Ser-tRNA-ligase_type_1"/>
</dbReference>
<feature type="binding site" evidence="7 9">
    <location>
        <begin position="350"/>
        <end position="353"/>
    </location>
    <ligand>
        <name>ATP</name>
        <dbReference type="ChEBI" id="CHEBI:30616"/>
    </ligand>
</feature>
<comment type="caution">
    <text evidence="7">Lacks conserved residue(s) required for the propagation of feature annotation.</text>
</comment>
<dbReference type="InterPro" id="IPR033729">
    <property type="entry name" value="SerRS_core"/>
</dbReference>
<dbReference type="EC" id="6.1.1.11" evidence="7"/>
<keyword evidence="13" id="KW-1185">Reference proteome</keyword>
<feature type="binding site" evidence="7 9">
    <location>
        <begin position="263"/>
        <end position="265"/>
    </location>
    <ligand>
        <name>ATP</name>
        <dbReference type="ChEBI" id="CHEBI:30616"/>
    </ligand>
</feature>
<dbReference type="GO" id="GO:0016260">
    <property type="term" value="P:selenocysteine biosynthetic process"/>
    <property type="evidence" value="ECO:0007669"/>
    <property type="project" value="UniProtKB-UniRule"/>
</dbReference>
<feature type="site" description="Important for serine binding" evidence="8">
    <location>
        <position position="387"/>
    </location>
</feature>
<keyword evidence="2 7" id="KW-0436">Ligase</keyword>
<evidence type="ECO:0000256" key="7">
    <source>
        <dbReference type="HAMAP-Rule" id="MF_00176"/>
    </source>
</evidence>
<comment type="catalytic activity">
    <reaction evidence="7">
        <text>tRNA(Sec) + L-serine + ATP = L-seryl-tRNA(Sec) + AMP + diphosphate + H(+)</text>
        <dbReference type="Rhea" id="RHEA:42580"/>
        <dbReference type="Rhea" id="RHEA-COMP:9742"/>
        <dbReference type="Rhea" id="RHEA-COMP:10128"/>
        <dbReference type="ChEBI" id="CHEBI:15378"/>
        <dbReference type="ChEBI" id="CHEBI:30616"/>
        <dbReference type="ChEBI" id="CHEBI:33019"/>
        <dbReference type="ChEBI" id="CHEBI:33384"/>
        <dbReference type="ChEBI" id="CHEBI:78442"/>
        <dbReference type="ChEBI" id="CHEBI:78533"/>
        <dbReference type="ChEBI" id="CHEBI:456215"/>
        <dbReference type="EC" id="6.1.1.11"/>
    </reaction>
</comment>
<comment type="pathway">
    <text evidence="7">Aminoacyl-tRNA biosynthesis; selenocysteinyl-tRNA(Sec) biosynthesis; L-seryl-tRNA(Sec) from L-serine and tRNA(Sec): step 1/1.</text>
</comment>
<feature type="binding site" evidence="7">
    <location>
        <begin position="232"/>
        <end position="234"/>
    </location>
    <ligand>
        <name>L-serine</name>
        <dbReference type="ChEBI" id="CHEBI:33384"/>
    </ligand>
</feature>
<dbReference type="InterPro" id="IPR006195">
    <property type="entry name" value="aa-tRNA-synth_II"/>
</dbReference>